<dbReference type="Gene3D" id="3.30.190.20">
    <property type="match status" value="1"/>
</dbReference>
<evidence type="ECO:0000256" key="4">
    <source>
        <dbReference type="ARBA" id="ARBA00022730"/>
    </source>
</evidence>
<evidence type="ECO:0000256" key="2">
    <source>
        <dbReference type="ARBA" id="ARBA00022491"/>
    </source>
</evidence>
<organism evidence="13 14">
    <name type="scientific">Anaplasma ovis str. Haibei</name>
    <dbReference type="NCBI Taxonomy" id="1248439"/>
    <lineage>
        <taxon>Bacteria</taxon>
        <taxon>Pseudomonadati</taxon>
        <taxon>Pseudomonadota</taxon>
        <taxon>Alphaproteobacteria</taxon>
        <taxon>Rickettsiales</taxon>
        <taxon>Anaplasmataceae</taxon>
        <taxon>Anaplasma</taxon>
    </lineage>
</organism>
<evidence type="ECO:0000256" key="6">
    <source>
        <dbReference type="ARBA" id="ARBA00022884"/>
    </source>
</evidence>
<dbReference type="InterPro" id="IPR016095">
    <property type="entry name" value="Ribosomal_uL1_3-a/b-sand"/>
</dbReference>
<dbReference type="InterPro" id="IPR028364">
    <property type="entry name" value="Ribosomal_uL1/biogenesis"/>
</dbReference>
<dbReference type="GO" id="GO:0000049">
    <property type="term" value="F:tRNA binding"/>
    <property type="evidence" value="ECO:0007669"/>
    <property type="project" value="UniProtKB-KW"/>
</dbReference>
<dbReference type="InterPro" id="IPR002143">
    <property type="entry name" value="Ribosomal_uL1"/>
</dbReference>
<dbReference type="GO" id="GO:0006417">
    <property type="term" value="P:regulation of translation"/>
    <property type="evidence" value="ECO:0007669"/>
    <property type="project" value="UniProtKB-KW"/>
</dbReference>
<dbReference type="GO" id="GO:0015934">
    <property type="term" value="C:large ribosomal subunit"/>
    <property type="evidence" value="ECO:0007669"/>
    <property type="project" value="InterPro"/>
</dbReference>
<gene>
    <name evidence="11 13" type="primary">rplA</name>
    <name evidence="13" type="ORF">AOV_00775</name>
</gene>
<dbReference type="InterPro" id="IPR023673">
    <property type="entry name" value="Ribosomal_uL1_CS"/>
</dbReference>
<dbReference type="Proteomes" id="UP000259762">
    <property type="component" value="Chromosome"/>
</dbReference>
<dbReference type="SUPFAM" id="SSF56808">
    <property type="entry name" value="Ribosomal protein L1"/>
    <property type="match status" value="1"/>
</dbReference>
<dbReference type="PANTHER" id="PTHR36427">
    <property type="entry name" value="54S RIBOSOMAL PROTEIN L1, MITOCHONDRIAL"/>
    <property type="match status" value="1"/>
</dbReference>
<keyword evidence="3 11" id="KW-0820">tRNA-binding</keyword>
<dbReference type="PROSITE" id="PS01199">
    <property type="entry name" value="RIBOSOMAL_L1"/>
    <property type="match status" value="1"/>
</dbReference>
<comment type="similarity">
    <text evidence="1 11 12">Belongs to the universal ribosomal protein uL1 family.</text>
</comment>
<dbReference type="InterPro" id="IPR023674">
    <property type="entry name" value="Ribosomal_uL1-like"/>
</dbReference>
<dbReference type="HAMAP" id="MF_01318_B">
    <property type="entry name" value="Ribosomal_uL1_B"/>
    <property type="match status" value="1"/>
</dbReference>
<dbReference type="Pfam" id="PF00687">
    <property type="entry name" value="Ribosomal_L1"/>
    <property type="match status" value="1"/>
</dbReference>
<protein>
    <recommendedName>
        <fullName evidence="9 11">Large ribosomal subunit protein uL1</fullName>
    </recommendedName>
</protein>
<comment type="subunit">
    <text evidence="11">Part of the 50S ribosomal subunit.</text>
</comment>
<keyword evidence="7 11" id="KW-0689">Ribosomal protein</keyword>
<evidence type="ECO:0000256" key="1">
    <source>
        <dbReference type="ARBA" id="ARBA00010531"/>
    </source>
</evidence>
<evidence type="ECO:0000313" key="14">
    <source>
        <dbReference type="Proteomes" id="UP000259762"/>
    </source>
</evidence>
<dbReference type="NCBIfam" id="TIGR01169">
    <property type="entry name" value="rplA_bact"/>
    <property type="match status" value="1"/>
</dbReference>
<keyword evidence="14" id="KW-1185">Reference proteome</keyword>
<dbReference type="Gene3D" id="3.40.50.790">
    <property type="match status" value="1"/>
</dbReference>
<dbReference type="GO" id="GO:0006412">
    <property type="term" value="P:translation"/>
    <property type="evidence" value="ECO:0007669"/>
    <property type="project" value="UniProtKB-UniRule"/>
</dbReference>
<evidence type="ECO:0000256" key="9">
    <source>
        <dbReference type="ARBA" id="ARBA00035241"/>
    </source>
</evidence>
<comment type="function">
    <text evidence="11">Binds directly to 23S rRNA. The L1 stalk is quite mobile in the ribosome, and is involved in E site tRNA release.</text>
</comment>
<dbReference type="EMBL" id="CP015994">
    <property type="protein sequence ID" value="ASI48141.1"/>
    <property type="molecule type" value="Genomic_DNA"/>
</dbReference>
<proteinExistence type="inferred from homology"/>
<dbReference type="PIRSF" id="PIRSF002155">
    <property type="entry name" value="Ribosomal_L1"/>
    <property type="match status" value="1"/>
</dbReference>
<reference evidence="13 14" key="2">
    <citation type="journal article" date="2019" name="BMC Genomics">
        <title>The Anaplasma ovis genome reveals a high proportion of pseudogenes.</title>
        <authorList>
            <person name="Liu Z."/>
            <person name="Peasley A.M."/>
            <person name="Yang J."/>
            <person name="Li Y."/>
            <person name="Guan G."/>
            <person name="Luo J."/>
            <person name="Yin H."/>
            <person name="Brayton K.A."/>
        </authorList>
    </citation>
    <scope>NUCLEOTIDE SEQUENCE [LARGE SCALE GENOMIC DNA]</scope>
    <source>
        <strain evidence="13 14">Haibei</strain>
    </source>
</reference>
<dbReference type="GO" id="GO:0003735">
    <property type="term" value="F:structural constituent of ribosome"/>
    <property type="evidence" value="ECO:0007669"/>
    <property type="project" value="InterPro"/>
</dbReference>
<reference evidence="14" key="1">
    <citation type="submission" date="2018-06" db="EMBL/GenBank/DDBJ databases">
        <title>The Anaplasma ovis genome reveals a high proportion of pseudogenes.</title>
        <authorList>
            <person name="Liu Z."/>
            <person name="Peasley A.M."/>
            <person name="Yang J."/>
            <person name="Li Y."/>
            <person name="Guan G."/>
            <person name="Luo J."/>
            <person name="Yin H."/>
            <person name="Brayton K.A."/>
        </authorList>
    </citation>
    <scope>NUCLEOTIDE SEQUENCE [LARGE SCALE GENOMIC DNA]</scope>
    <source>
        <strain evidence="14">Haibei</strain>
    </source>
</reference>
<keyword evidence="6 11" id="KW-0694">RNA-binding</keyword>
<dbReference type="OrthoDB" id="9803740at2"/>
<dbReference type="PANTHER" id="PTHR36427:SF3">
    <property type="entry name" value="LARGE RIBOSOMAL SUBUNIT PROTEIN UL1M"/>
    <property type="match status" value="1"/>
</dbReference>
<evidence type="ECO:0000256" key="3">
    <source>
        <dbReference type="ARBA" id="ARBA00022555"/>
    </source>
</evidence>
<evidence type="ECO:0000256" key="10">
    <source>
        <dbReference type="ARBA" id="ARBA00059110"/>
    </source>
</evidence>
<dbReference type="InterPro" id="IPR005878">
    <property type="entry name" value="Ribosom_uL1_bac-type"/>
</dbReference>
<keyword evidence="2 11" id="KW-0678">Repressor</keyword>
<dbReference type="CDD" id="cd00403">
    <property type="entry name" value="Ribosomal_L1"/>
    <property type="match status" value="1"/>
</dbReference>
<dbReference type="GO" id="GO:0019843">
    <property type="term" value="F:rRNA binding"/>
    <property type="evidence" value="ECO:0007669"/>
    <property type="project" value="UniProtKB-UniRule"/>
</dbReference>
<evidence type="ECO:0000313" key="13">
    <source>
        <dbReference type="EMBL" id="ASI48141.1"/>
    </source>
</evidence>
<dbReference type="KEGG" id="aoh:AOV_00775"/>
<accession>A0A2Z2LIQ8</accession>
<comment type="function">
    <text evidence="10 11">Protein L1 is also a translational repressor protein, it controls the translation of the L11 operon by binding to its mRNA.</text>
</comment>
<name>A0A2Z2LIQ8_9RICK</name>
<evidence type="ECO:0000256" key="5">
    <source>
        <dbReference type="ARBA" id="ARBA00022845"/>
    </source>
</evidence>
<evidence type="ECO:0000256" key="11">
    <source>
        <dbReference type="HAMAP-Rule" id="MF_01318"/>
    </source>
</evidence>
<dbReference type="FunFam" id="3.40.50.790:FF:000001">
    <property type="entry name" value="50S ribosomal protein L1"/>
    <property type="match status" value="1"/>
</dbReference>
<sequence length="217" mass="23165">MSDDSSCSYSAEEGIRELLQSAKAKFRESVDVAIKLSVADSKSGESIRGAVVLPKGLGREVRVAVFAKGEHAKHASSAGADIVGDEELIEEIKKGRRLDVDWCIATPDFMPQISAIAKILGPRGLMPNPKFGTVTLELAKMVGVIKSGQVKFRSDRYGIVHVKIGDVSFTPGDLLENFNAVVAAVQGLKPTTIKGSYVRGVFVNSTMGRSFRIAGIG</sequence>
<keyword evidence="8 11" id="KW-0687">Ribonucleoprotein</keyword>
<evidence type="ECO:0000256" key="8">
    <source>
        <dbReference type="ARBA" id="ARBA00023274"/>
    </source>
</evidence>
<keyword evidence="4 11" id="KW-0699">rRNA-binding</keyword>
<dbReference type="RefSeq" id="WP_075139436.1">
    <property type="nucleotide sequence ID" value="NZ_CP015994.1"/>
</dbReference>
<dbReference type="AlphaFoldDB" id="A0A2Z2LIQ8"/>
<keyword evidence="5 11" id="KW-0810">Translation regulation</keyword>
<evidence type="ECO:0000256" key="7">
    <source>
        <dbReference type="ARBA" id="ARBA00022980"/>
    </source>
</evidence>
<evidence type="ECO:0000256" key="12">
    <source>
        <dbReference type="RuleBase" id="RU000659"/>
    </source>
</evidence>